<evidence type="ECO:0000256" key="1">
    <source>
        <dbReference type="SAM" id="MobiDB-lite"/>
    </source>
</evidence>
<feature type="compositionally biased region" description="Basic and acidic residues" evidence="1">
    <location>
        <begin position="95"/>
        <end position="106"/>
    </location>
</feature>
<evidence type="ECO:0000313" key="2">
    <source>
        <dbReference type="EMBL" id="KAH0558556.1"/>
    </source>
</evidence>
<name>A0A9P8LAH2_9PEZI</name>
<accession>A0A9P8LAH2</accession>
<feature type="region of interest" description="Disordered" evidence="1">
    <location>
        <begin position="92"/>
        <end position="176"/>
    </location>
</feature>
<dbReference type="Proteomes" id="UP000750711">
    <property type="component" value="Unassembled WGS sequence"/>
</dbReference>
<feature type="compositionally biased region" description="Polar residues" evidence="1">
    <location>
        <begin position="107"/>
        <end position="116"/>
    </location>
</feature>
<sequence length="1087" mass="121316">MHDPTALANLDFMHICSRLLLRPFAHSRGSCAGALSIPVFLLPSIASRASGGTHRSCPQQDRTSYGHGRLLTTAPARHRTLSFAEGISAISYGQDNDRTTGRERFSRTVQPTTSLELQDEAPRSAAGKLNRPDEPAPPMGTTSHHERGSQPSIGGSRIGLQESVTPDDPDSDLDPSGWISQIEASLPNELRTQDADISEKSPLSIVGLVTTLKQARMLHNLDILSHLGVHMGRWQAVVWIVRKILDGSPVSHAYAFDALPAEYHQMTIKNPALCSGERPDWLALNEALGQVWSSLGSMIIAASEGSAKERKDIMSHVLQIIAYIHHIDCIPNSLYNYTYSTQSSNQSLFQRPPTLHLLSSRILAALSDAVWRAHEQHIAAEAATVGAQYTYMGHEVPGARYRLKIRELGPEVWMELILWCCVEAGFITEGAWIIGEMEKRPSIHKWSFLSWNAIQDSDAAVAGLQASAVDWDRVKRRTGGVVGRIEGYSAERPFVEVGERTLSSEVVVALIDGLVNAIFVSDPRQDHSSMHILDLIITLNGLLDRESHGSGIPSYNQVILHILNAAGLRAQTNTRLLERVLSLAPSHGVRTEVLHPQRRKPSNHNKAGQHPDNSAIVGYVLQRLLGLYARSGHINACLHVWSRLQDVVDSAKLTAIEDFFARLKLQSAAGDEDRYFSQGPLDYLKPHLHYKIPTPILADFLNVITENQESEFGKWLLYSHDADGPVIPESIYSNVFLAPALVNFASATSDVELLSKIISKAPRPFSTDMMKALLRCEIDLHRWDSVEDILGFIRSRRKYRWTELEFVKLVVAVMRLERDISADVAGVGLMSKAVSLKRAKAILSKLMNGTFGRPKPPNEYHWSDHKYMNLLRYMVHTVLPSHIDIRHGFSESWNPEDTRFLATTTFNTLLKGIIETQGSKRGRYFWDLWCRPPGFADVDAGFDSRITPPSRFPVLEHSDEGTMFEGSSRRLGAAQLDLLYTSWRVKQTRHLERRRAGKSLRPNIGTLRIIIQAALKEEAGARGFSRYDPPKEQASTLGQSSVHRHSISADSDLDSIFVWGREMFRRFGLDEREIDHELGIPTNTSDV</sequence>
<proteinExistence type="predicted"/>
<feature type="region of interest" description="Disordered" evidence="1">
    <location>
        <begin position="1022"/>
        <end position="1044"/>
    </location>
</feature>
<protein>
    <submittedName>
        <fullName evidence="2">Uncharacterized protein</fullName>
    </submittedName>
</protein>
<gene>
    <name evidence="2" type="ORF">GP486_004789</name>
</gene>
<reference evidence="2" key="1">
    <citation type="submission" date="2021-03" db="EMBL/GenBank/DDBJ databases">
        <title>Comparative genomics and phylogenomic investigation of the class Geoglossomycetes provide insights into ecological specialization and systematics.</title>
        <authorList>
            <person name="Melie T."/>
            <person name="Pirro S."/>
            <person name="Miller A.N."/>
            <person name="Quandt A."/>
        </authorList>
    </citation>
    <scope>NUCLEOTIDE SEQUENCE</scope>
    <source>
        <strain evidence="2">CAQ_001_2017</strain>
    </source>
</reference>
<dbReference type="EMBL" id="JAGHQM010000809">
    <property type="protein sequence ID" value="KAH0558556.1"/>
    <property type="molecule type" value="Genomic_DNA"/>
</dbReference>
<organism evidence="2 3">
    <name type="scientific">Trichoglossum hirsutum</name>
    <dbReference type="NCBI Taxonomy" id="265104"/>
    <lineage>
        <taxon>Eukaryota</taxon>
        <taxon>Fungi</taxon>
        <taxon>Dikarya</taxon>
        <taxon>Ascomycota</taxon>
        <taxon>Pezizomycotina</taxon>
        <taxon>Geoglossomycetes</taxon>
        <taxon>Geoglossales</taxon>
        <taxon>Geoglossaceae</taxon>
        <taxon>Trichoglossum</taxon>
    </lineage>
</organism>
<dbReference type="AlphaFoldDB" id="A0A9P8LAH2"/>
<comment type="caution">
    <text evidence="2">The sequence shown here is derived from an EMBL/GenBank/DDBJ whole genome shotgun (WGS) entry which is preliminary data.</text>
</comment>
<keyword evidence="3" id="KW-1185">Reference proteome</keyword>
<evidence type="ECO:0000313" key="3">
    <source>
        <dbReference type="Proteomes" id="UP000750711"/>
    </source>
</evidence>
<feature type="region of interest" description="Disordered" evidence="1">
    <location>
        <begin position="591"/>
        <end position="611"/>
    </location>
</feature>